<feature type="binding site" evidence="9">
    <location>
        <position position="305"/>
    </location>
    <ligand>
        <name>NAD(+)</name>
        <dbReference type="ChEBI" id="CHEBI:57540"/>
    </ligand>
</feature>
<evidence type="ECO:0000256" key="7">
    <source>
        <dbReference type="ARBA" id="ARBA00023284"/>
    </source>
</evidence>
<dbReference type="InterPro" id="IPR012999">
    <property type="entry name" value="Pyr_OxRdtase_I_AS"/>
</dbReference>
<keyword evidence="5 11" id="KW-0560">Oxidoreductase</keyword>
<dbReference type="InterPro" id="IPR023753">
    <property type="entry name" value="FAD/NAD-binding_dom"/>
</dbReference>
<gene>
    <name evidence="14" type="ORF">HX89_10205</name>
</gene>
<dbReference type="InterPro" id="IPR036188">
    <property type="entry name" value="FAD/NAD-bd_sf"/>
</dbReference>
<evidence type="ECO:0000256" key="2">
    <source>
        <dbReference type="ARBA" id="ARBA00022630"/>
    </source>
</evidence>
<evidence type="ECO:0000256" key="11">
    <source>
        <dbReference type="RuleBase" id="RU003691"/>
    </source>
</evidence>
<feature type="binding site" evidence="9">
    <location>
        <begin position="178"/>
        <end position="185"/>
    </location>
    <ligand>
        <name>NAD(+)</name>
        <dbReference type="ChEBI" id="CHEBI:57540"/>
    </ligand>
</feature>
<dbReference type="NCBIfam" id="NF005884">
    <property type="entry name" value="PRK07846.1"/>
    <property type="match status" value="1"/>
</dbReference>
<dbReference type="EC" id="1.8.1.7" evidence="14"/>
<feature type="binding site" evidence="9">
    <location>
        <position position="48"/>
    </location>
    <ligand>
        <name>FAD</name>
        <dbReference type="ChEBI" id="CHEBI:57692"/>
    </ligand>
</feature>
<dbReference type="InterPro" id="IPR017817">
    <property type="entry name" value="Mycothione_reductase"/>
</dbReference>
<evidence type="ECO:0000256" key="3">
    <source>
        <dbReference type="ARBA" id="ARBA00022827"/>
    </source>
</evidence>
<feature type="active site" description="Proton acceptor" evidence="8">
    <location>
        <position position="440"/>
    </location>
</feature>
<dbReference type="PRINTS" id="PR00368">
    <property type="entry name" value="FADPNR"/>
</dbReference>
<dbReference type="SUPFAM" id="SSF55424">
    <property type="entry name" value="FAD/NAD-linked reductases, dimerisation (C-terminal) domain"/>
    <property type="match status" value="1"/>
</dbReference>
<dbReference type="GO" id="GO:0003955">
    <property type="term" value="F:NAD(P)H dehydrogenase (quinone) activity"/>
    <property type="evidence" value="ECO:0007669"/>
    <property type="project" value="TreeGrafter"/>
</dbReference>
<organism evidence="14 15">
    <name type="scientific">Dermacoccus nishinomiyaensis</name>
    <dbReference type="NCBI Taxonomy" id="1274"/>
    <lineage>
        <taxon>Bacteria</taxon>
        <taxon>Bacillati</taxon>
        <taxon>Actinomycetota</taxon>
        <taxon>Actinomycetes</taxon>
        <taxon>Micrococcales</taxon>
        <taxon>Dermacoccaceae</taxon>
        <taxon>Dermacoccus</taxon>
    </lineage>
</organism>
<dbReference type="InterPro" id="IPR001100">
    <property type="entry name" value="Pyr_nuc-diS_OxRdtase"/>
</dbReference>
<keyword evidence="9" id="KW-0520">NAD</keyword>
<dbReference type="PANTHER" id="PTHR43014">
    <property type="entry name" value="MERCURIC REDUCTASE"/>
    <property type="match status" value="1"/>
</dbReference>
<dbReference type="eggNOG" id="COG1249">
    <property type="taxonomic scope" value="Bacteria"/>
</dbReference>
<dbReference type="PROSITE" id="PS00076">
    <property type="entry name" value="PYRIDINE_REDOX_1"/>
    <property type="match status" value="1"/>
</dbReference>
<dbReference type="PRINTS" id="PR00411">
    <property type="entry name" value="PNDRDTASEI"/>
</dbReference>
<accession>A0A075JH68</accession>
<dbReference type="AlphaFoldDB" id="A0A075JH68"/>
<evidence type="ECO:0000256" key="1">
    <source>
        <dbReference type="ARBA" id="ARBA00007532"/>
    </source>
</evidence>
<keyword evidence="3 9" id="KW-0274">FAD</keyword>
<evidence type="ECO:0000313" key="15">
    <source>
        <dbReference type="Proteomes" id="UP000027986"/>
    </source>
</evidence>
<evidence type="ECO:0000256" key="6">
    <source>
        <dbReference type="ARBA" id="ARBA00023157"/>
    </source>
</evidence>
<keyword evidence="6" id="KW-1015">Disulfide bond</keyword>
<dbReference type="Proteomes" id="UP000027986">
    <property type="component" value="Chromosome"/>
</dbReference>
<dbReference type="SUPFAM" id="SSF51905">
    <property type="entry name" value="FAD/NAD(P)-binding domain"/>
    <property type="match status" value="1"/>
</dbReference>
<dbReference type="RefSeq" id="WP_038568935.1">
    <property type="nucleotide sequence ID" value="NZ_CP008889.1"/>
</dbReference>
<keyword evidence="2 11" id="KW-0285">Flavoprotein</keyword>
<evidence type="ECO:0000256" key="5">
    <source>
        <dbReference type="ARBA" id="ARBA00023002"/>
    </source>
</evidence>
<keyword evidence="15" id="KW-1185">Reference proteome</keyword>
<keyword evidence="7 11" id="KW-0676">Redox-active center</keyword>
<comment type="similarity">
    <text evidence="1 11">Belongs to the class-I pyridine nucleotide-disulfide oxidoreductase family.</text>
</comment>
<comment type="cofactor">
    <cofactor evidence="9">
        <name>FAD</name>
        <dbReference type="ChEBI" id="CHEBI:57692"/>
    </cofactor>
    <text evidence="9">Binds 1 FAD per subunit.</text>
</comment>
<dbReference type="Gene3D" id="3.50.50.60">
    <property type="entry name" value="FAD/NAD(P)-binding domain"/>
    <property type="match status" value="2"/>
</dbReference>
<evidence type="ECO:0000256" key="4">
    <source>
        <dbReference type="ARBA" id="ARBA00022857"/>
    </source>
</evidence>
<keyword evidence="9" id="KW-0547">Nucleotide-binding</keyword>
<dbReference type="InterPro" id="IPR004099">
    <property type="entry name" value="Pyr_nucl-diS_OxRdtase_dimer"/>
</dbReference>
<protein>
    <submittedName>
        <fullName evidence="14">Mycothione reductase</fullName>
        <ecNumber evidence="14">1.8.1.7</ecNumber>
    </submittedName>
</protein>
<proteinExistence type="inferred from homology"/>
<evidence type="ECO:0000256" key="9">
    <source>
        <dbReference type="PIRSR" id="PIRSR000350-3"/>
    </source>
</evidence>
<dbReference type="KEGG" id="dni:HX89_10205"/>
<keyword evidence="4" id="KW-0521">NADP</keyword>
<sequence length="457" mass="49578">MAHFDLVIIGTGSGNSLVTPDFADKRVAVIEKGVFGGTCLNVGCIPTKMFVQAAEVARSAREASRLGVDAHVDQVRWDDIRDRVFGRIDAISAGGRAYRERGSDDGNTTVFSGHARFTGDRTLRVEGYDEEISGDQIVIATGARPNIPPVVTDSGVPYETSDTIMRIEKLPRSLVIAGAGYIALEFAHVFSSLGVEVTMLARGKRVLRHADDDVSRVLTHAATDQWALERDAVMESIEQRDGTIRVTLRGGRVIEGEMLLVATGRIPNTDDLGLENTRVEVRDDGRIVVDEYGRTGADGVWSLGDCSSRYQLKHVANAEERCVAHNLVHPDDLRAFPHDVVPAAVFTHPQVATVGLTEDEAREGGHAITTKVQKYGDIAYGWALEDTTSICKVIADKATKKLLGVHLVGPEASIVIQPAVQAMSFGLTADEMARGQYWIHPALTEVLENALLGLEFD</sequence>
<dbReference type="GO" id="GO:0004362">
    <property type="term" value="F:glutathione-disulfide reductase (NADPH) activity"/>
    <property type="evidence" value="ECO:0007669"/>
    <property type="project" value="UniProtKB-EC"/>
</dbReference>
<dbReference type="HOGENOM" id="CLU_016755_1_2_11"/>
<reference evidence="14 15" key="1">
    <citation type="submission" date="2014-07" db="EMBL/GenBank/DDBJ databases">
        <title>Genome Sequencing of Dermacoccus nishinomiyaensis.</title>
        <authorList>
            <person name="Hong K.W."/>
            <person name="Chan K.G."/>
        </authorList>
    </citation>
    <scope>NUCLEOTIDE SEQUENCE [LARGE SCALE GENOMIC DNA]</scope>
    <source>
        <strain evidence="14 15">M25</strain>
    </source>
</reference>
<dbReference type="PIRSF" id="PIRSF000350">
    <property type="entry name" value="Mercury_reductase_MerA"/>
    <property type="match status" value="1"/>
</dbReference>
<dbReference type="InterPro" id="IPR016156">
    <property type="entry name" value="FAD/NAD-linked_Rdtase_dimer_sf"/>
</dbReference>
<dbReference type="PANTHER" id="PTHR43014:SF4">
    <property type="entry name" value="PYRIDINE NUCLEOTIDE-DISULFIDE OXIDOREDUCTASE RCLA-RELATED"/>
    <property type="match status" value="1"/>
</dbReference>
<feature type="binding site" evidence="9">
    <location>
        <position position="264"/>
    </location>
    <ligand>
        <name>NAD(+)</name>
        <dbReference type="ChEBI" id="CHEBI:57540"/>
    </ligand>
</feature>
<dbReference type="GeneID" id="41841494"/>
<evidence type="ECO:0000256" key="10">
    <source>
        <dbReference type="PIRSR" id="PIRSR000350-4"/>
    </source>
</evidence>
<dbReference type="Pfam" id="PF07992">
    <property type="entry name" value="Pyr_redox_2"/>
    <property type="match status" value="1"/>
</dbReference>
<dbReference type="OrthoDB" id="4797035at2"/>
<feature type="disulfide bond" description="Redox-active" evidence="10">
    <location>
        <begin position="39"/>
        <end position="44"/>
    </location>
</feature>
<evidence type="ECO:0000313" key="14">
    <source>
        <dbReference type="EMBL" id="AIF41254.1"/>
    </source>
</evidence>
<feature type="domain" description="Pyridine nucleotide-disulphide oxidoreductase dimerisation" evidence="12">
    <location>
        <begin position="341"/>
        <end position="450"/>
    </location>
</feature>
<evidence type="ECO:0000259" key="13">
    <source>
        <dbReference type="Pfam" id="PF07992"/>
    </source>
</evidence>
<feature type="domain" description="FAD/NAD(P)-binding" evidence="13">
    <location>
        <begin position="4"/>
        <end position="318"/>
    </location>
</feature>
<evidence type="ECO:0000259" key="12">
    <source>
        <dbReference type="Pfam" id="PF02852"/>
    </source>
</evidence>
<evidence type="ECO:0000256" key="8">
    <source>
        <dbReference type="PIRSR" id="PIRSR000350-2"/>
    </source>
</evidence>
<dbReference type="EMBL" id="CP008889">
    <property type="protein sequence ID" value="AIF41254.1"/>
    <property type="molecule type" value="Genomic_DNA"/>
</dbReference>
<dbReference type="NCBIfam" id="TIGR03452">
    <property type="entry name" value="mycothione_red"/>
    <property type="match status" value="1"/>
</dbReference>
<dbReference type="Pfam" id="PF02852">
    <property type="entry name" value="Pyr_redox_dim"/>
    <property type="match status" value="1"/>
</dbReference>
<dbReference type="Gene3D" id="3.30.390.30">
    <property type="match status" value="1"/>
</dbReference>
<dbReference type="GO" id="GO:0050660">
    <property type="term" value="F:flavin adenine dinucleotide binding"/>
    <property type="evidence" value="ECO:0007669"/>
    <property type="project" value="TreeGrafter"/>
</dbReference>
<name>A0A075JH68_9MICO</name>